<dbReference type="PANTHER" id="PTHR47356:SF2">
    <property type="entry name" value="FAD-BINDING DOMAIN-CONTAINING PROTEIN-RELATED"/>
    <property type="match status" value="1"/>
</dbReference>
<dbReference type="InterPro" id="IPR050562">
    <property type="entry name" value="FAD_mOase_fung"/>
</dbReference>
<evidence type="ECO:0000256" key="5">
    <source>
        <dbReference type="SAM" id="MobiDB-lite"/>
    </source>
</evidence>
<dbReference type="PANTHER" id="PTHR47356">
    <property type="entry name" value="FAD-DEPENDENT MONOOXYGENASE ASQG-RELATED"/>
    <property type="match status" value="1"/>
</dbReference>
<keyword evidence="4" id="KW-0560">Oxidoreductase</keyword>
<keyword evidence="2" id="KW-0285">Flavoprotein</keyword>
<dbReference type="EMBL" id="KV442077">
    <property type="protein sequence ID" value="OAQ25527.1"/>
    <property type="molecule type" value="Genomic_DNA"/>
</dbReference>
<accession>A0A197JJY8</accession>
<organism evidence="7 8">
    <name type="scientific">Linnemannia elongata AG-77</name>
    <dbReference type="NCBI Taxonomy" id="1314771"/>
    <lineage>
        <taxon>Eukaryota</taxon>
        <taxon>Fungi</taxon>
        <taxon>Fungi incertae sedis</taxon>
        <taxon>Mucoromycota</taxon>
        <taxon>Mortierellomycotina</taxon>
        <taxon>Mortierellomycetes</taxon>
        <taxon>Mortierellales</taxon>
        <taxon>Mortierellaceae</taxon>
        <taxon>Linnemannia</taxon>
    </lineage>
</organism>
<protein>
    <submittedName>
        <fullName evidence="7">FAD/NAD(P)-binding domain-containing protein</fullName>
    </submittedName>
</protein>
<gene>
    <name evidence="7" type="ORF">K457DRAFT_141057</name>
</gene>
<feature type="compositionally biased region" description="Basic and acidic residues" evidence="5">
    <location>
        <begin position="467"/>
        <end position="487"/>
    </location>
</feature>
<name>A0A197JJY8_9FUNG</name>
<keyword evidence="8" id="KW-1185">Reference proteome</keyword>
<dbReference type="OrthoDB" id="655030at2759"/>
<dbReference type="GO" id="GO:0004497">
    <property type="term" value="F:monooxygenase activity"/>
    <property type="evidence" value="ECO:0007669"/>
    <property type="project" value="InterPro"/>
</dbReference>
<dbReference type="InterPro" id="IPR036188">
    <property type="entry name" value="FAD/NAD-bd_sf"/>
</dbReference>
<dbReference type="GO" id="GO:0071949">
    <property type="term" value="F:FAD binding"/>
    <property type="evidence" value="ECO:0007669"/>
    <property type="project" value="InterPro"/>
</dbReference>
<dbReference type="SUPFAM" id="SSF51905">
    <property type="entry name" value="FAD/NAD(P)-binding domain"/>
    <property type="match status" value="1"/>
</dbReference>
<dbReference type="InterPro" id="IPR002938">
    <property type="entry name" value="FAD-bd"/>
</dbReference>
<evidence type="ECO:0000256" key="2">
    <source>
        <dbReference type="ARBA" id="ARBA00022630"/>
    </source>
</evidence>
<evidence type="ECO:0000256" key="4">
    <source>
        <dbReference type="ARBA" id="ARBA00023002"/>
    </source>
</evidence>
<evidence type="ECO:0000313" key="8">
    <source>
        <dbReference type="Proteomes" id="UP000078512"/>
    </source>
</evidence>
<evidence type="ECO:0000256" key="1">
    <source>
        <dbReference type="ARBA" id="ARBA00007992"/>
    </source>
</evidence>
<dbReference type="AlphaFoldDB" id="A0A197JJY8"/>
<comment type="similarity">
    <text evidence="1">Belongs to the paxM FAD-dependent monooxygenase family.</text>
</comment>
<sequence>MTSNSDKNDIPPLGFKGSDLPPYITSDPPKILIIGAGLSGLFLGNLLEKTNIPYEIFERAPSKSRPMGSVMCLSAGILPAIEQIGALDDLMKFSKPTRTFNLYTADMGTIAKLVADEVSVTGYDRVLFARSELYNLLLSRVPPKKIHLSKKLMSFQQNHQGVMARFSDGSTIHGDVLVGADGAHSAVRHHLFKTLKEQNKLPTNDMRSMNKGYMCFLGTTNPLDPVKFPDVDGEESCNAMNIGDKSSPYTWVMYSVPGNRLCWNVIIQLELAAVESEQFRNSEWAPESNKRILNSLRHFKTIYGTLGDIFDATNDEGVSRVFFEDMLYETWNHGRTVLIGDAAHKMLPSTGAGAINGMQDAVILANRLYDIQPTSFETIKAALSDYRDERFDNVKSQYSNTHMSARLQFGHTIHERIIRHVVFNWMPKWMQNRQVLKDNAFRPQVNFLPQVPPRGTGVIIPQRPSTRRPEGRRDQDKDNDKKEKEESGPCAVVL</sequence>
<feature type="region of interest" description="Disordered" evidence="5">
    <location>
        <begin position="452"/>
        <end position="494"/>
    </location>
</feature>
<dbReference type="PRINTS" id="PR00420">
    <property type="entry name" value="RNGMNOXGNASE"/>
</dbReference>
<evidence type="ECO:0000256" key="3">
    <source>
        <dbReference type="ARBA" id="ARBA00022827"/>
    </source>
</evidence>
<evidence type="ECO:0000313" key="7">
    <source>
        <dbReference type="EMBL" id="OAQ25527.1"/>
    </source>
</evidence>
<proteinExistence type="inferred from homology"/>
<dbReference type="Gene3D" id="3.50.50.60">
    <property type="entry name" value="FAD/NAD(P)-binding domain"/>
    <property type="match status" value="1"/>
</dbReference>
<keyword evidence="3" id="KW-0274">FAD</keyword>
<dbReference type="Pfam" id="PF01494">
    <property type="entry name" value="FAD_binding_3"/>
    <property type="match status" value="2"/>
</dbReference>
<dbReference type="Proteomes" id="UP000078512">
    <property type="component" value="Unassembled WGS sequence"/>
</dbReference>
<feature type="domain" description="FAD-binding" evidence="6">
    <location>
        <begin position="31"/>
        <end position="201"/>
    </location>
</feature>
<reference evidence="7 8" key="1">
    <citation type="submission" date="2016-05" db="EMBL/GenBank/DDBJ databases">
        <title>Genome sequencing reveals origins of a unique bacterial endosymbiosis in the earliest lineages of terrestrial Fungi.</title>
        <authorList>
            <consortium name="DOE Joint Genome Institute"/>
            <person name="Uehling J."/>
            <person name="Gryganskyi A."/>
            <person name="Hameed K."/>
            <person name="Tschaplinski T."/>
            <person name="Misztal P."/>
            <person name="Wu S."/>
            <person name="Desiro A."/>
            <person name="Vande Pol N."/>
            <person name="Du Z.-Y."/>
            <person name="Zienkiewicz A."/>
            <person name="Zienkiewicz K."/>
            <person name="Morin E."/>
            <person name="Tisserant E."/>
            <person name="Splivallo R."/>
            <person name="Hainaut M."/>
            <person name="Henrissat B."/>
            <person name="Ohm R."/>
            <person name="Kuo A."/>
            <person name="Yan J."/>
            <person name="Lipzen A."/>
            <person name="Nolan M."/>
            <person name="Labutti K."/>
            <person name="Barry K."/>
            <person name="Goldstein A."/>
            <person name="Labbe J."/>
            <person name="Schadt C."/>
            <person name="Tuskan G."/>
            <person name="Grigoriev I."/>
            <person name="Martin F."/>
            <person name="Vilgalys R."/>
            <person name="Bonito G."/>
        </authorList>
    </citation>
    <scope>NUCLEOTIDE SEQUENCE [LARGE SCALE GENOMIC DNA]</scope>
    <source>
        <strain evidence="7 8">AG-77</strain>
    </source>
</reference>
<dbReference type="STRING" id="1314771.A0A197JJY8"/>
<feature type="domain" description="FAD-binding" evidence="6">
    <location>
        <begin position="317"/>
        <end position="369"/>
    </location>
</feature>
<evidence type="ECO:0000259" key="6">
    <source>
        <dbReference type="Pfam" id="PF01494"/>
    </source>
</evidence>